<reference evidence="2" key="1">
    <citation type="submission" date="2023-03" db="EMBL/GenBank/DDBJ databases">
        <title>Massive genome expansion in bonnet fungi (Mycena s.s.) driven by repeated elements and novel gene families across ecological guilds.</title>
        <authorList>
            <consortium name="Lawrence Berkeley National Laboratory"/>
            <person name="Harder C.B."/>
            <person name="Miyauchi S."/>
            <person name="Viragh M."/>
            <person name="Kuo A."/>
            <person name="Thoen E."/>
            <person name="Andreopoulos B."/>
            <person name="Lu D."/>
            <person name="Skrede I."/>
            <person name="Drula E."/>
            <person name="Henrissat B."/>
            <person name="Morin E."/>
            <person name="Kohler A."/>
            <person name="Barry K."/>
            <person name="LaButti K."/>
            <person name="Morin E."/>
            <person name="Salamov A."/>
            <person name="Lipzen A."/>
            <person name="Mereny Z."/>
            <person name="Hegedus B."/>
            <person name="Baldrian P."/>
            <person name="Stursova M."/>
            <person name="Weitz H."/>
            <person name="Taylor A."/>
            <person name="Grigoriev I.V."/>
            <person name="Nagy L.G."/>
            <person name="Martin F."/>
            <person name="Kauserud H."/>
        </authorList>
    </citation>
    <scope>NUCLEOTIDE SEQUENCE</scope>
    <source>
        <strain evidence="2">CBHHK200</strain>
    </source>
</reference>
<evidence type="ECO:0000313" key="2">
    <source>
        <dbReference type="EMBL" id="KAJ7040898.1"/>
    </source>
</evidence>
<dbReference type="Proteomes" id="UP001218188">
    <property type="component" value="Unassembled WGS sequence"/>
</dbReference>
<dbReference type="EMBL" id="JARJCM010000019">
    <property type="protein sequence ID" value="KAJ7040898.1"/>
    <property type="molecule type" value="Genomic_DNA"/>
</dbReference>
<evidence type="ECO:0000313" key="3">
    <source>
        <dbReference type="Proteomes" id="UP001218188"/>
    </source>
</evidence>
<proteinExistence type="predicted"/>
<organism evidence="2 3">
    <name type="scientific">Mycena alexandri</name>
    <dbReference type="NCBI Taxonomy" id="1745969"/>
    <lineage>
        <taxon>Eukaryota</taxon>
        <taxon>Fungi</taxon>
        <taxon>Dikarya</taxon>
        <taxon>Basidiomycota</taxon>
        <taxon>Agaricomycotina</taxon>
        <taxon>Agaricomycetes</taxon>
        <taxon>Agaricomycetidae</taxon>
        <taxon>Agaricales</taxon>
        <taxon>Marasmiineae</taxon>
        <taxon>Mycenaceae</taxon>
        <taxon>Mycena</taxon>
    </lineage>
</organism>
<feature type="region of interest" description="Disordered" evidence="1">
    <location>
        <begin position="493"/>
        <end position="553"/>
    </location>
</feature>
<dbReference type="CDD" id="cd00303">
    <property type="entry name" value="retropepsin_like"/>
    <property type="match status" value="1"/>
</dbReference>
<dbReference type="Gene3D" id="2.40.70.10">
    <property type="entry name" value="Acid Proteases"/>
    <property type="match status" value="1"/>
</dbReference>
<feature type="region of interest" description="Disordered" evidence="1">
    <location>
        <begin position="930"/>
        <end position="984"/>
    </location>
</feature>
<feature type="compositionally biased region" description="Polar residues" evidence="1">
    <location>
        <begin position="1730"/>
        <end position="1742"/>
    </location>
</feature>
<evidence type="ECO:0000256" key="1">
    <source>
        <dbReference type="SAM" id="MobiDB-lite"/>
    </source>
</evidence>
<feature type="compositionally biased region" description="Low complexity" evidence="1">
    <location>
        <begin position="529"/>
        <end position="544"/>
    </location>
</feature>
<accession>A0AAD6X6J8</accession>
<gene>
    <name evidence="2" type="ORF">C8F04DRAFT_1177504</name>
</gene>
<protein>
    <submittedName>
        <fullName evidence="2">Uncharacterized protein</fullName>
    </submittedName>
</protein>
<feature type="region of interest" description="Disordered" evidence="1">
    <location>
        <begin position="1006"/>
        <end position="1052"/>
    </location>
</feature>
<feature type="compositionally biased region" description="Acidic residues" evidence="1">
    <location>
        <begin position="1011"/>
        <end position="1022"/>
    </location>
</feature>
<feature type="region of interest" description="Disordered" evidence="1">
    <location>
        <begin position="1579"/>
        <end position="1617"/>
    </location>
</feature>
<feature type="region of interest" description="Disordered" evidence="1">
    <location>
        <begin position="1093"/>
        <end position="1120"/>
    </location>
</feature>
<dbReference type="InterPro" id="IPR021109">
    <property type="entry name" value="Peptidase_aspartic_dom_sf"/>
</dbReference>
<sequence>MPTFQPTWLDGSRQQQLVQWDSSTATGRALAVTSSISSWGFELPQGFNVGFRLEVFQPYGSWLDRKVLVNHWLSTVHAVSAVDQQNLARATHSLLVQLRHDTADRLNSLHLEIEGSQSALVTHISNNLKILRELGASTKAIGHAISKMSDLPLASPKMAPLPKFKLGDDTDITPAARSELDGALPPRTPHESTEEFNRRAQFALDGRRRAASAFAFDVGPTDTSTAHVQQRAETHARMNPANNVSMANTTAPQTPGLGFGPDVTIFGDAVSHAEGVLEEYHAENDRKIAAIIHRQVGEVLDVPSRIKALKLPSPSMFSGSVNDPAAILTYVETMATWMRAQFMGGPEADTYRVTLLKTLLTGNALEWFIEHVEGQNGPVTVPYEFTSVVCALHRRFITFATAEKASRAFDQVRYKAEDGPSKFMDDLVSASRKMREPMPDFVICQRFMRLIPEKIREHLVLHKGLSEVYSTIQQLRFHATYVWDGNAVLRTTPSASTQSSHPAHATAHPSNNRATRQAAPRTDVARVTPMSASAPPASKALATAGSDDSNPHSHKRCFKCGVIGHIGSDPTCPKNTGSSRPRMGLAAHRVVDSYAEDDFPEAAIAAVTEEVHNDWGGSQYEPEDDRDPNEAPDLTDLVGAEFESEDKARMGAMQIRYFSMRVILPEVDYSPSPEYLAWIASLTPLQAELAGLDLNFYERDPDALFGNSTIADVGRLNEARTESGLAEFTPEEYEAKRLELVLAHSYNLDTWTTFEELAFEFQARATGGPWSRAVTDEWNLILAFDAFEHARRDFQAIRIPRWEVIVLTSTLLEGRREALEEMSNRLDQLVPAMTTLRDKITVQRVAATSSLRELQGRPIPSRSRAAQIYHLVWDSYEQLLLDMQEQENALRLRAIRTQSFRPVILAELTRRDEPPRVALTQQGLTYLASIQTEDEGSRASTPGTPPPDYRVNSDFTYRASASPAISETEDGPSLSEGEAPPRWSAESNTIADVVTFMVDSAITGALQGQDSEAEGGSEEDGLSMEGAPEYATTDPLQPQHPDTAASDEPLSPGSEAALWAELPALEEAEDIIDGVTGQPTRVAAENRDRVASIEETHSGDVPSGDAPENPGGATSHDEDENTPSVIRLMSNRIVASDNSGADPSEYEQYAESRLGEVTYPDFVQAMQDAGIEEFCRQMLRSRFDSLEQAAAWEATPGIFNEPSNPDEPIDERRVWINGVGADYGDRFISVLDTLGHSAEPADPSTDSMDIVSSLLQDHSGSESSRGSLTAVINPVELHRPVPEPSDDDVLLIRSVVRILGSPAAELYLTYVDRHGTVYVKTQPLSPLHYLSPEMISAHQEAMDEAIRDRAEELNCPIAQIQTLVDGAESTIGTRDRQGYRDVSPHLFPGETFHERITTLGPEDDDEDALPEFRVQALSQQIERVSRIHRPDSLPSVGLVDQPSRKVKDIACLTAEVSVGGCTAYVLFDSGSNTDSLTPEYAKGTDCAVFRLADQVTLQLGCVGSKSRINYGARAPVSFGGIKGHAYFDIVNVDRYDGIIGAPFMIKHKKFNFPTAIAALAITDEVALVRRQMNTPAALALSAIPADPDGDERGEKDDDSPPVPIPYSSTLLQRRPRPPTEIIEVDDEEPSDSLPSLPHDSPFLLVLETDYLLQPTASDADALGPRDSDIPPLQDDDGEDYSEDPQGDVEELVDEEDETVPSPPYRAPARTYAGTHYGRRHLRPLEPGTGLTHQRSRPQWNQR</sequence>
<feature type="region of interest" description="Disordered" evidence="1">
    <location>
        <begin position="1655"/>
        <end position="1742"/>
    </location>
</feature>
<comment type="caution">
    <text evidence="2">The sequence shown here is derived from an EMBL/GenBank/DDBJ whole genome shotgun (WGS) entry which is preliminary data.</text>
</comment>
<feature type="compositionally biased region" description="Acidic residues" evidence="1">
    <location>
        <begin position="1673"/>
        <end position="1698"/>
    </location>
</feature>
<keyword evidence="3" id="KW-1185">Reference proteome</keyword>
<name>A0AAD6X6J8_9AGAR</name>